<reference evidence="2" key="1">
    <citation type="journal article" date="2014" name="Int. J. Syst. Evol. Microbiol.">
        <title>Complete genome sequence of Corynebacterium casei LMG S-19264T (=DSM 44701T), isolated from a smear-ripened cheese.</title>
        <authorList>
            <consortium name="US DOE Joint Genome Institute (JGI-PGF)"/>
            <person name="Walter F."/>
            <person name="Albersmeier A."/>
            <person name="Kalinowski J."/>
            <person name="Ruckert C."/>
        </authorList>
    </citation>
    <scope>NUCLEOTIDE SEQUENCE</scope>
    <source>
        <strain evidence="2">CCM 7905</strain>
    </source>
</reference>
<evidence type="ECO:0000259" key="1">
    <source>
        <dbReference type="Pfam" id="PF01323"/>
    </source>
</evidence>
<proteinExistence type="predicted"/>
<accession>A0A917G407</accession>
<name>A0A917G407_9NOCA</name>
<evidence type="ECO:0000313" key="2">
    <source>
        <dbReference type="EMBL" id="GGG20770.1"/>
    </source>
</evidence>
<dbReference type="PANTHER" id="PTHR13887:SF41">
    <property type="entry name" value="THIOREDOXIN SUPERFAMILY PROTEIN"/>
    <property type="match status" value="1"/>
</dbReference>
<organism evidence="2 3">
    <name type="scientific">Rhodococcoides trifolii</name>
    <dbReference type="NCBI Taxonomy" id="908250"/>
    <lineage>
        <taxon>Bacteria</taxon>
        <taxon>Bacillati</taxon>
        <taxon>Actinomycetota</taxon>
        <taxon>Actinomycetes</taxon>
        <taxon>Mycobacteriales</taxon>
        <taxon>Nocardiaceae</taxon>
        <taxon>Rhodococcoides</taxon>
    </lineage>
</organism>
<dbReference type="Gene3D" id="3.40.30.10">
    <property type="entry name" value="Glutaredoxin"/>
    <property type="match status" value="1"/>
</dbReference>
<dbReference type="PANTHER" id="PTHR13887">
    <property type="entry name" value="GLUTATHIONE S-TRANSFERASE KAPPA"/>
    <property type="match status" value="1"/>
</dbReference>
<keyword evidence="3" id="KW-1185">Reference proteome</keyword>
<dbReference type="InterPro" id="IPR036249">
    <property type="entry name" value="Thioredoxin-like_sf"/>
</dbReference>
<reference evidence="2" key="2">
    <citation type="submission" date="2020-09" db="EMBL/GenBank/DDBJ databases">
        <authorList>
            <person name="Sun Q."/>
            <person name="Sedlacek I."/>
        </authorList>
    </citation>
    <scope>NUCLEOTIDE SEQUENCE</scope>
    <source>
        <strain evidence="2">CCM 7905</strain>
    </source>
</reference>
<dbReference type="RefSeq" id="WP_188546485.1">
    <property type="nucleotide sequence ID" value="NZ_BMCU01000004.1"/>
</dbReference>
<dbReference type="AlphaFoldDB" id="A0A917G407"/>
<evidence type="ECO:0000313" key="3">
    <source>
        <dbReference type="Proteomes" id="UP000654257"/>
    </source>
</evidence>
<dbReference type="CDD" id="cd03024">
    <property type="entry name" value="DsbA_FrnE"/>
    <property type="match status" value="1"/>
</dbReference>
<dbReference type="GO" id="GO:0016491">
    <property type="term" value="F:oxidoreductase activity"/>
    <property type="evidence" value="ECO:0007669"/>
    <property type="project" value="InterPro"/>
</dbReference>
<dbReference type="EMBL" id="BMCU01000004">
    <property type="protein sequence ID" value="GGG20770.1"/>
    <property type="molecule type" value="Genomic_DNA"/>
</dbReference>
<dbReference type="SUPFAM" id="SSF52833">
    <property type="entry name" value="Thioredoxin-like"/>
    <property type="match status" value="1"/>
</dbReference>
<protein>
    <submittedName>
        <fullName evidence="2">DSBA oxidoreductase</fullName>
    </submittedName>
</protein>
<sequence length="227" mass="24875">MSRSATTTAVVEVWSDIACPWCYIGKSRFTAALESFPDRDRIEVIWRAYQLSPDTPVGEATPEIDSLMASKGMEREQVREMFEQVSANAESAGLEIDFERVVAANTFDAHRLIQMAGPQETPKGPRASRRTEVMDNLFRAHFVEGRIIDDLDVLAAVADESGLGADVRSRLDTDEGAEEVRADLATAKQIGVSGVPFFVAGRRVAVSGAQAESVFFQLFDRAVADLD</sequence>
<dbReference type="Proteomes" id="UP000654257">
    <property type="component" value="Unassembled WGS sequence"/>
</dbReference>
<comment type="caution">
    <text evidence="2">The sequence shown here is derived from an EMBL/GenBank/DDBJ whole genome shotgun (WGS) entry which is preliminary data.</text>
</comment>
<gene>
    <name evidence="2" type="ORF">GCM10007304_38310</name>
</gene>
<dbReference type="InterPro" id="IPR001853">
    <property type="entry name" value="DSBA-like_thioredoxin_dom"/>
</dbReference>
<dbReference type="Pfam" id="PF01323">
    <property type="entry name" value="DSBA"/>
    <property type="match status" value="1"/>
</dbReference>
<feature type="domain" description="DSBA-like thioredoxin" evidence="1">
    <location>
        <begin position="10"/>
        <end position="212"/>
    </location>
</feature>